<dbReference type="AlphaFoldDB" id="A0A506PQL7"/>
<dbReference type="Proteomes" id="UP000317332">
    <property type="component" value="Unassembled WGS sequence"/>
</dbReference>
<dbReference type="GO" id="GO:0009636">
    <property type="term" value="P:response to toxic substance"/>
    <property type="evidence" value="ECO:0007669"/>
    <property type="project" value="TreeGrafter"/>
</dbReference>
<proteinExistence type="predicted"/>
<feature type="transmembrane region" description="Helical" evidence="1">
    <location>
        <begin position="109"/>
        <end position="129"/>
    </location>
</feature>
<organism evidence="3 4">
    <name type="scientific">Paucihalobacter ruber</name>
    <dbReference type="NCBI Taxonomy" id="2567861"/>
    <lineage>
        <taxon>Bacteria</taxon>
        <taxon>Pseudomonadati</taxon>
        <taxon>Bacteroidota</taxon>
        <taxon>Flavobacteriia</taxon>
        <taxon>Flavobacteriales</taxon>
        <taxon>Flavobacteriaceae</taxon>
        <taxon>Paucihalobacter</taxon>
    </lineage>
</organism>
<dbReference type="PANTHER" id="PTHR37810:SF5">
    <property type="entry name" value="IMMUNITY PROTEIN SDPI"/>
    <property type="match status" value="1"/>
</dbReference>
<keyword evidence="1" id="KW-1133">Transmembrane helix</keyword>
<accession>A0A506PQL7</accession>
<keyword evidence="1" id="KW-0472">Membrane</keyword>
<dbReference type="InterPro" id="IPR012867">
    <property type="entry name" value="DUF1648"/>
</dbReference>
<feature type="domain" description="DUF1648" evidence="2">
    <location>
        <begin position="26"/>
        <end position="70"/>
    </location>
</feature>
<evidence type="ECO:0000313" key="4">
    <source>
        <dbReference type="Proteomes" id="UP000317332"/>
    </source>
</evidence>
<dbReference type="RefSeq" id="WP_140988505.1">
    <property type="nucleotide sequence ID" value="NZ_VHIQ01000001.1"/>
</dbReference>
<evidence type="ECO:0000256" key="1">
    <source>
        <dbReference type="SAM" id="Phobius"/>
    </source>
</evidence>
<sequence>MYNDRPKIKVPYESVDYVLELACIALLIMMWAYTFVEYTTLPDIIPTHFNSAGIADDYGSKSTIFIIPVIGSLVYFLLFLLNLYPHIHNYSVNITPENALKNYRFSTRFLRTVNVLMCLLFAYITYTIVESATASQNDIGTFFLPVVIGISVLLPVSGLYYQNKINRTKK</sequence>
<feature type="transmembrane region" description="Helical" evidence="1">
    <location>
        <begin position="17"/>
        <end position="36"/>
    </location>
</feature>
<feature type="transmembrane region" description="Helical" evidence="1">
    <location>
        <begin position="141"/>
        <end position="161"/>
    </location>
</feature>
<dbReference type="OrthoDB" id="9808690at2"/>
<evidence type="ECO:0000313" key="3">
    <source>
        <dbReference type="EMBL" id="TPV35495.1"/>
    </source>
</evidence>
<feature type="transmembrane region" description="Helical" evidence="1">
    <location>
        <begin position="64"/>
        <end position="84"/>
    </location>
</feature>
<dbReference type="PANTHER" id="PTHR37810">
    <property type="entry name" value="IMMUNITY PROTEIN SDPI"/>
    <property type="match status" value="1"/>
</dbReference>
<dbReference type="EMBL" id="VHIQ01000001">
    <property type="protein sequence ID" value="TPV35495.1"/>
    <property type="molecule type" value="Genomic_DNA"/>
</dbReference>
<evidence type="ECO:0000259" key="2">
    <source>
        <dbReference type="Pfam" id="PF07853"/>
    </source>
</evidence>
<keyword evidence="4" id="KW-1185">Reference proteome</keyword>
<keyword evidence="1" id="KW-0812">Transmembrane</keyword>
<comment type="caution">
    <text evidence="3">The sequence shown here is derived from an EMBL/GenBank/DDBJ whole genome shotgun (WGS) entry which is preliminary data.</text>
</comment>
<protein>
    <submittedName>
        <fullName evidence="3">DUF1648 domain-containing protein</fullName>
    </submittedName>
</protein>
<reference evidence="3 4" key="1">
    <citation type="submission" date="2019-06" db="EMBL/GenBank/DDBJ databases">
        <title>Flavobacteriaceae Paucihalobacterium erythroidium CWB-1, complete genome.</title>
        <authorList>
            <person name="Wu S."/>
        </authorList>
    </citation>
    <scope>NUCLEOTIDE SEQUENCE [LARGE SCALE GENOMIC DNA]</scope>
    <source>
        <strain evidence="3 4">CWB-1</strain>
    </source>
</reference>
<name>A0A506PQL7_9FLAO</name>
<gene>
    <name evidence="3" type="ORF">FJ651_00840</name>
</gene>
<dbReference type="Pfam" id="PF07853">
    <property type="entry name" value="DUF1648"/>
    <property type="match status" value="1"/>
</dbReference>